<evidence type="ECO:0000313" key="22">
    <source>
        <dbReference type="EMBL" id="KAL3676941.1"/>
    </source>
</evidence>
<keyword evidence="5" id="KW-0597">Phosphoprotein</keyword>
<dbReference type="GO" id="GO:0005886">
    <property type="term" value="C:plasma membrane"/>
    <property type="evidence" value="ECO:0007669"/>
    <property type="project" value="UniProtKB-SubCell"/>
</dbReference>
<evidence type="ECO:0000256" key="2">
    <source>
        <dbReference type="ARBA" id="ARBA00008684"/>
    </source>
</evidence>
<name>A0ABD3GE70_9MARC</name>
<comment type="catalytic activity">
    <reaction evidence="18">
        <text>L-seryl-[protein] + ATP = O-phospho-L-seryl-[protein] + ADP + H(+)</text>
        <dbReference type="Rhea" id="RHEA:17989"/>
        <dbReference type="Rhea" id="RHEA-COMP:9863"/>
        <dbReference type="Rhea" id="RHEA-COMP:11604"/>
        <dbReference type="ChEBI" id="CHEBI:15378"/>
        <dbReference type="ChEBI" id="CHEBI:29999"/>
        <dbReference type="ChEBI" id="CHEBI:30616"/>
        <dbReference type="ChEBI" id="CHEBI:83421"/>
        <dbReference type="ChEBI" id="CHEBI:456216"/>
        <dbReference type="EC" id="2.7.11.1"/>
    </reaction>
</comment>
<keyword evidence="23" id="KW-1185">Reference proteome</keyword>
<keyword evidence="10" id="KW-0677">Repeat</keyword>
<dbReference type="InterPro" id="IPR013210">
    <property type="entry name" value="LRR_N_plant-typ"/>
</dbReference>
<dbReference type="GO" id="GO:0005524">
    <property type="term" value="F:ATP binding"/>
    <property type="evidence" value="ECO:0007669"/>
    <property type="project" value="UniProtKB-KW"/>
</dbReference>
<feature type="domain" description="Protein kinase" evidence="21">
    <location>
        <begin position="683"/>
        <end position="934"/>
    </location>
</feature>
<dbReference type="InterPro" id="IPR011009">
    <property type="entry name" value="Kinase-like_dom_sf"/>
</dbReference>
<evidence type="ECO:0000256" key="8">
    <source>
        <dbReference type="ARBA" id="ARBA00022692"/>
    </source>
</evidence>
<keyword evidence="12" id="KW-0067">ATP-binding</keyword>
<dbReference type="PROSITE" id="PS51450">
    <property type="entry name" value="LRR"/>
    <property type="match status" value="1"/>
</dbReference>
<dbReference type="SUPFAM" id="SSF56112">
    <property type="entry name" value="Protein kinase-like (PK-like)"/>
    <property type="match status" value="1"/>
</dbReference>
<accession>A0ABD3GE70</accession>
<feature type="signal peptide" evidence="20">
    <location>
        <begin position="1"/>
        <end position="30"/>
    </location>
</feature>
<evidence type="ECO:0000256" key="11">
    <source>
        <dbReference type="ARBA" id="ARBA00022741"/>
    </source>
</evidence>
<keyword evidence="4" id="KW-1003">Cell membrane</keyword>
<evidence type="ECO:0000256" key="15">
    <source>
        <dbReference type="ARBA" id="ARBA00023170"/>
    </source>
</evidence>
<dbReference type="EMBL" id="JBJQOH010000008">
    <property type="protein sequence ID" value="KAL3676941.1"/>
    <property type="molecule type" value="Genomic_DNA"/>
</dbReference>
<dbReference type="Pfam" id="PF00069">
    <property type="entry name" value="Pkinase"/>
    <property type="match status" value="1"/>
</dbReference>
<dbReference type="PROSITE" id="PS00108">
    <property type="entry name" value="PROTEIN_KINASE_ST"/>
    <property type="match status" value="1"/>
</dbReference>
<sequence>MASVPHFQNLLSVWLSIILWSSWATTAVQGLSPDGKALLEIKSSITDGAGILSSWDASDESPCGWYGVECLADGLSVSSLNLSYNFNSLSGTISPSIGKLSQLEHIDMAYNNFNGTLPKELGSCSELSYMDFSSNTLVSGTIPHEFGQLSKLSFLRLSGLQLTGDIPEEFGKLTSLSYVYLDNNILSGQIPSSFGDISGLIDLWLWNNNLSGSLPASLSSCRNLSNMRLNGNRLEGSIPASFGQLENLTVLDLSDNALTDQIPSELGSCTQLTHLYMGNNKLTGSIPEEMGRLSALSVLHLEKSSLTCEIPAELGNCTQLTELILGDNELTDNIPDELGRLSALSILYLRNNSLTGQIPYEIGNCTQLAYLSMENNELTGNIPSEIGHLPSLTFLWLNNNMLTGPLPPELGVHSNLSNVQVAVNQISGKLPVGLCRSGVLELLSIGDNLIEGEIPPGVAGCQSLQRFWFAGNELTGTIPKEISQNKALYWLEGSYNYLTGPIPLGIGHLSSLQMTLDLSRNYFTGSIPYQFENLRMLEGLDFSHNNLSGEIPASLDALVALTFVNISFNNFVGVLPPSWLRIISAKSIMSNPRLCFPSENCFSQTEEDATGKGLSTRSIIGITISGSVVVTIFVIIFVLLSCQRQRRKVQERDYSEGELYIWSRDSRYKNLTFQNLLDATVGSENPEIVSKTSNSTVYKATLQSGIVLAVKVLWKNMDANTESLFKREIQTIGKLRHCNLVHMIGFCMWKNLKFLILKFVNNGSLYHVLHEENGLPDWTSRYRVALGTALGLEYLHYDCVPPILHRDVKSANILLDDDLEPHITDFEYGLSFQMSEKNDVYAFGVVLLELLTGKYALDEEFPEGPNLVVWVETNIKGEHDLLSKVLDSQLLEVSENHIMQEMILVMKIALFCVNTLPAERPTMREVVTMLKQTTDSRPSQQLHIVERSDLLMAM</sequence>
<keyword evidence="9 20" id="KW-0732">Signal</keyword>
<dbReference type="InterPro" id="IPR008271">
    <property type="entry name" value="Ser/Thr_kinase_AS"/>
</dbReference>
<dbReference type="Pfam" id="PF13855">
    <property type="entry name" value="LRR_8"/>
    <property type="match status" value="2"/>
</dbReference>
<dbReference type="InterPro" id="IPR032675">
    <property type="entry name" value="LRR_dom_sf"/>
</dbReference>
<evidence type="ECO:0000259" key="21">
    <source>
        <dbReference type="PROSITE" id="PS50011"/>
    </source>
</evidence>
<dbReference type="InterPro" id="IPR001611">
    <property type="entry name" value="Leu-rich_rpt"/>
</dbReference>
<feature type="transmembrane region" description="Helical" evidence="19">
    <location>
        <begin position="619"/>
        <end position="642"/>
    </location>
</feature>
<dbReference type="InterPro" id="IPR000719">
    <property type="entry name" value="Prot_kinase_dom"/>
</dbReference>
<evidence type="ECO:0000256" key="9">
    <source>
        <dbReference type="ARBA" id="ARBA00022729"/>
    </source>
</evidence>
<dbReference type="InterPro" id="IPR003591">
    <property type="entry name" value="Leu-rich_rpt_typical-subtyp"/>
</dbReference>
<dbReference type="Gene3D" id="3.80.10.10">
    <property type="entry name" value="Ribonuclease Inhibitor"/>
    <property type="match status" value="4"/>
</dbReference>
<evidence type="ECO:0000256" key="19">
    <source>
        <dbReference type="SAM" id="Phobius"/>
    </source>
</evidence>
<dbReference type="PANTHER" id="PTHR27008">
    <property type="entry name" value="OS04G0122200 PROTEIN"/>
    <property type="match status" value="1"/>
</dbReference>
<evidence type="ECO:0000256" key="6">
    <source>
        <dbReference type="ARBA" id="ARBA00022614"/>
    </source>
</evidence>
<dbReference type="Proteomes" id="UP001633002">
    <property type="component" value="Unassembled WGS sequence"/>
</dbReference>
<keyword evidence="15" id="KW-0675">Receptor</keyword>
<dbReference type="EC" id="2.7.11.1" evidence="3"/>
<dbReference type="GO" id="GO:0004674">
    <property type="term" value="F:protein serine/threonine kinase activity"/>
    <property type="evidence" value="ECO:0007669"/>
    <property type="project" value="UniProtKB-EC"/>
</dbReference>
<dbReference type="PANTHER" id="PTHR27008:SF486">
    <property type="entry name" value="LRR RECEPTOR-LIKE SERINE_THREONINE-PROTEIN KINASE RCH1"/>
    <property type="match status" value="1"/>
</dbReference>
<gene>
    <name evidence="22" type="ORF">R1sor_026889</name>
</gene>
<dbReference type="SMART" id="SM00369">
    <property type="entry name" value="LRR_TYP"/>
    <property type="match status" value="6"/>
</dbReference>
<proteinExistence type="inferred from homology"/>
<evidence type="ECO:0000256" key="16">
    <source>
        <dbReference type="ARBA" id="ARBA00023180"/>
    </source>
</evidence>
<evidence type="ECO:0000313" key="23">
    <source>
        <dbReference type="Proteomes" id="UP001633002"/>
    </source>
</evidence>
<keyword evidence="6" id="KW-0433">Leucine-rich repeat</keyword>
<reference evidence="22 23" key="1">
    <citation type="submission" date="2024-09" db="EMBL/GenBank/DDBJ databases">
        <title>Chromosome-scale assembly of Riccia sorocarpa.</title>
        <authorList>
            <person name="Paukszto L."/>
        </authorList>
    </citation>
    <scope>NUCLEOTIDE SEQUENCE [LARGE SCALE GENOMIC DNA]</scope>
    <source>
        <strain evidence="22">LP-2024</strain>
        <tissue evidence="22">Aerial parts of the thallus</tissue>
    </source>
</reference>
<dbReference type="SUPFAM" id="SSF52047">
    <property type="entry name" value="RNI-like"/>
    <property type="match status" value="1"/>
</dbReference>
<evidence type="ECO:0000256" key="20">
    <source>
        <dbReference type="SAM" id="SignalP"/>
    </source>
</evidence>
<dbReference type="InterPro" id="IPR051809">
    <property type="entry name" value="Plant_receptor-like_S/T_kinase"/>
</dbReference>
<evidence type="ECO:0000256" key="4">
    <source>
        <dbReference type="ARBA" id="ARBA00022475"/>
    </source>
</evidence>
<evidence type="ECO:0000256" key="17">
    <source>
        <dbReference type="ARBA" id="ARBA00047899"/>
    </source>
</evidence>
<evidence type="ECO:0000256" key="12">
    <source>
        <dbReference type="ARBA" id="ARBA00022840"/>
    </source>
</evidence>
<keyword evidence="11" id="KW-0547">Nucleotide-binding</keyword>
<evidence type="ECO:0000256" key="14">
    <source>
        <dbReference type="ARBA" id="ARBA00023136"/>
    </source>
</evidence>
<dbReference type="FunFam" id="3.80.10.10:FF:000101">
    <property type="entry name" value="LRR receptor-like serine/threonine-protein kinase ERECTA"/>
    <property type="match status" value="1"/>
</dbReference>
<dbReference type="Pfam" id="PF00560">
    <property type="entry name" value="LRR_1"/>
    <property type="match status" value="7"/>
</dbReference>
<keyword evidence="7" id="KW-0808">Transferase</keyword>
<dbReference type="Gene3D" id="1.10.510.10">
    <property type="entry name" value="Transferase(Phosphotransferase) domain 1"/>
    <property type="match status" value="2"/>
</dbReference>
<keyword evidence="8 19" id="KW-0812">Transmembrane</keyword>
<dbReference type="PROSITE" id="PS50011">
    <property type="entry name" value="PROTEIN_KINASE_DOM"/>
    <property type="match status" value="1"/>
</dbReference>
<keyword evidence="13 19" id="KW-1133">Transmembrane helix</keyword>
<comment type="catalytic activity">
    <reaction evidence="17">
        <text>L-threonyl-[protein] + ATP = O-phospho-L-threonyl-[protein] + ADP + H(+)</text>
        <dbReference type="Rhea" id="RHEA:46608"/>
        <dbReference type="Rhea" id="RHEA-COMP:11060"/>
        <dbReference type="Rhea" id="RHEA-COMP:11605"/>
        <dbReference type="ChEBI" id="CHEBI:15378"/>
        <dbReference type="ChEBI" id="CHEBI:30013"/>
        <dbReference type="ChEBI" id="CHEBI:30616"/>
        <dbReference type="ChEBI" id="CHEBI:61977"/>
        <dbReference type="ChEBI" id="CHEBI:456216"/>
        <dbReference type="EC" id="2.7.11.1"/>
    </reaction>
</comment>
<comment type="subcellular location">
    <subcellularLocation>
        <location evidence="1">Cell membrane</location>
        <topology evidence="1">Single-pass type I membrane protein</topology>
    </subcellularLocation>
</comment>
<protein>
    <recommendedName>
        <fullName evidence="3">non-specific serine/threonine protein kinase</fullName>
        <ecNumber evidence="3">2.7.11.1</ecNumber>
    </recommendedName>
</protein>
<keyword evidence="14 19" id="KW-0472">Membrane</keyword>
<evidence type="ECO:0000256" key="1">
    <source>
        <dbReference type="ARBA" id="ARBA00004251"/>
    </source>
</evidence>
<dbReference type="FunFam" id="3.80.10.10:FF:000095">
    <property type="entry name" value="LRR receptor-like serine/threonine-protein kinase GSO1"/>
    <property type="match status" value="1"/>
</dbReference>
<evidence type="ECO:0000256" key="13">
    <source>
        <dbReference type="ARBA" id="ARBA00022989"/>
    </source>
</evidence>
<dbReference type="FunFam" id="3.80.10.10:FF:000041">
    <property type="entry name" value="LRR receptor-like serine/threonine-protein kinase ERECTA"/>
    <property type="match status" value="1"/>
</dbReference>
<dbReference type="FunFam" id="3.80.10.10:FF:000416">
    <property type="entry name" value="Probable leucine-rich repeat receptor-like protein kinase At5g63930"/>
    <property type="match status" value="1"/>
</dbReference>
<dbReference type="SUPFAM" id="SSF52058">
    <property type="entry name" value="L domain-like"/>
    <property type="match status" value="1"/>
</dbReference>
<comment type="similarity">
    <text evidence="2">Belongs to the protein kinase superfamily. Ser/Thr protein kinase family.</text>
</comment>
<evidence type="ECO:0000256" key="7">
    <source>
        <dbReference type="ARBA" id="ARBA00022679"/>
    </source>
</evidence>
<evidence type="ECO:0000256" key="18">
    <source>
        <dbReference type="ARBA" id="ARBA00048679"/>
    </source>
</evidence>
<dbReference type="SMART" id="SM00220">
    <property type="entry name" value="S_TKc"/>
    <property type="match status" value="1"/>
</dbReference>
<dbReference type="AlphaFoldDB" id="A0ABD3GE70"/>
<evidence type="ECO:0000256" key="10">
    <source>
        <dbReference type="ARBA" id="ARBA00022737"/>
    </source>
</evidence>
<dbReference type="Pfam" id="PF08263">
    <property type="entry name" value="LRRNT_2"/>
    <property type="match status" value="1"/>
</dbReference>
<evidence type="ECO:0000256" key="3">
    <source>
        <dbReference type="ARBA" id="ARBA00012513"/>
    </source>
</evidence>
<dbReference type="Gene3D" id="3.30.200.20">
    <property type="entry name" value="Phosphorylase Kinase, domain 1"/>
    <property type="match status" value="1"/>
</dbReference>
<evidence type="ECO:0000256" key="5">
    <source>
        <dbReference type="ARBA" id="ARBA00022553"/>
    </source>
</evidence>
<organism evidence="22 23">
    <name type="scientific">Riccia sorocarpa</name>
    <dbReference type="NCBI Taxonomy" id="122646"/>
    <lineage>
        <taxon>Eukaryota</taxon>
        <taxon>Viridiplantae</taxon>
        <taxon>Streptophyta</taxon>
        <taxon>Embryophyta</taxon>
        <taxon>Marchantiophyta</taxon>
        <taxon>Marchantiopsida</taxon>
        <taxon>Marchantiidae</taxon>
        <taxon>Marchantiales</taxon>
        <taxon>Ricciaceae</taxon>
        <taxon>Riccia</taxon>
    </lineage>
</organism>
<keyword evidence="16" id="KW-0325">Glycoprotein</keyword>
<feature type="chain" id="PRO_5044823855" description="non-specific serine/threonine protein kinase" evidence="20">
    <location>
        <begin position="31"/>
        <end position="954"/>
    </location>
</feature>
<comment type="caution">
    <text evidence="22">The sequence shown here is derived from an EMBL/GenBank/DDBJ whole genome shotgun (WGS) entry which is preliminary data.</text>
</comment>